<dbReference type="Proteomes" id="UP000281028">
    <property type="component" value="Unassembled WGS sequence"/>
</dbReference>
<keyword evidence="2" id="KW-1185">Reference proteome</keyword>
<evidence type="ECO:0000313" key="1">
    <source>
        <dbReference type="EMBL" id="NSL85911.1"/>
    </source>
</evidence>
<dbReference type="AlphaFoldDB" id="A0A3S1D228"/>
<sequence length="62" mass="6822">MRKTNEKKLVLSKIKISSLSNQPLHFGKDATIFVGCNTQPGGGCIRTHYNTCGDCVPTFFDC</sequence>
<gene>
    <name evidence="1" type="ORF">ECE50_003650</name>
</gene>
<dbReference type="OrthoDB" id="9942739at2"/>
<protein>
    <submittedName>
        <fullName evidence="1">Uncharacterized protein</fullName>
    </submittedName>
</protein>
<comment type="caution">
    <text evidence="1">The sequence shown here is derived from an EMBL/GenBank/DDBJ whole genome shotgun (WGS) entry which is preliminary data.</text>
</comment>
<dbReference type="EMBL" id="RIAR02000001">
    <property type="protein sequence ID" value="NSL85911.1"/>
    <property type="molecule type" value="Genomic_DNA"/>
</dbReference>
<organism evidence="1 2">
    <name type="scientific">Chitinophaga solisilvae</name>
    <dbReference type="NCBI Taxonomy" id="1233460"/>
    <lineage>
        <taxon>Bacteria</taxon>
        <taxon>Pseudomonadati</taxon>
        <taxon>Bacteroidota</taxon>
        <taxon>Chitinophagia</taxon>
        <taxon>Chitinophagales</taxon>
        <taxon>Chitinophagaceae</taxon>
        <taxon>Chitinophaga</taxon>
    </lineage>
</organism>
<name>A0A3S1D228_9BACT</name>
<dbReference type="RefSeq" id="WP_127039129.1">
    <property type="nucleotide sequence ID" value="NZ_JAABOK010000008.1"/>
</dbReference>
<accession>A0A3S1D228</accession>
<proteinExistence type="predicted"/>
<reference evidence="1" key="1">
    <citation type="submission" date="2020-05" db="EMBL/GenBank/DDBJ databases">
        <title>Chitinophaga laudate sp. nov., isolated from a tropical peat swamp.</title>
        <authorList>
            <person name="Goh C.B.S."/>
            <person name="Lee M.S."/>
            <person name="Parimannan S."/>
            <person name="Pasbakhsh P."/>
            <person name="Yule C.M."/>
            <person name="Rajandas H."/>
            <person name="Loke S."/>
            <person name="Croft L."/>
            <person name="Tan J.B.L."/>
        </authorList>
    </citation>
    <scope>NUCLEOTIDE SEQUENCE</scope>
    <source>
        <strain evidence="1">Mgbs1</strain>
    </source>
</reference>
<evidence type="ECO:0000313" key="2">
    <source>
        <dbReference type="Proteomes" id="UP000281028"/>
    </source>
</evidence>